<dbReference type="InterPro" id="IPR000689">
    <property type="entry name" value="UbQ_mOase_COQ6"/>
</dbReference>
<dbReference type="InterPro" id="IPR002938">
    <property type="entry name" value="FAD-bd"/>
</dbReference>
<keyword evidence="10 11" id="KW-0472">Membrane</keyword>
<evidence type="ECO:0000256" key="9">
    <source>
        <dbReference type="ARBA" id="ARBA00023128"/>
    </source>
</evidence>
<name>A0ABR3HFI6_LOXSC</name>
<evidence type="ECO:0000313" key="14">
    <source>
        <dbReference type="Proteomes" id="UP001549920"/>
    </source>
</evidence>
<dbReference type="PANTHER" id="PTHR43876">
    <property type="entry name" value="UBIQUINONE BIOSYNTHESIS MONOOXYGENASE COQ6, MITOCHONDRIAL"/>
    <property type="match status" value="1"/>
</dbReference>
<dbReference type="PRINTS" id="PR00420">
    <property type="entry name" value="RNGMNOXGNASE"/>
</dbReference>
<evidence type="ECO:0000259" key="12">
    <source>
        <dbReference type="Pfam" id="PF01494"/>
    </source>
</evidence>
<dbReference type="SUPFAM" id="SSF51905">
    <property type="entry name" value="FAD/NAD(P)-binding domain"/>
    <property type="match status" value="1"/>
</dbReference>
<reference evidence="13 14" key="1">
    <citation type="submission" date="2024-06" db="EMBL/GenBank/DDBJ databases">
        <title>A chromosome-level genome assembly of beet webworm, Loxostege sticticalis.</title>
        <authorList>
            <person name="Zhang Y."/>
        </authorList>
    </citation>
    <scope>NUCLEOTIDE SEQUENCE [LARGE SCALE GENOMIC DNA]</scope>
    <source>
        <strain evidence="13">AQ026</strain>
        <tissue evidence="13">Whole body</tissue>
    </source>
</reference>
<evidence type="ECO:0000256" key="1">
    <source>
        <dbReference type="ARBA" id="ARBA00001974"/>
    </source>
</evidence>
<organism evidence="13 14">
    <name type="scientific">Loxostege sticticalis</name>
    <name type="common">Beet webworm moth</name>
    <dbReference type="NCBI Taxonomy" id="481309"/>
    <lineage>
        <taxon>Eukaryota</taxon>
        <taxon>Metazoa</taxon>
        <taxon>Ecdysozoa</taxon>
        <taxon>Arthropoda</taxon>
        <taxon>Hexapoda</taxon>
        <taxon>Insecta</taxon>
        <taxon>Pterygota</taxon>
        <taxon>Neoptera</taxon>
        <taxon>Endopterygota</taxon>
        <taxon>Lepidoptera</taxon>
        <taxon>Glossata</taxon>
        <taxon>Ditrysia</taxon>
        <taxon>Pyraloidea</taxon>
        <taxon>Crambidae</taxon>
        <taxon>Pyraustinae</taxon>
        <taxon>Loxostege</taxon>
    </lineage>
</organism>
<dbReference type="NCBIfam" id="TIGR01989">
    <property type="entry name" value="COQ6"/>
    <property type="match status" value="1"/>
</dbReference>
<keyword evidence="7 11" id="KW-0560">Oxidoreductase</keyword>
<dbReference type="EMBL" id="JBEUOH010000020">
    <property type="protein sequence ID" value="KAL0869178.1"/>
    <property type="molecule type" value="Genomic_DNA"/>
</dbReference>
<dbReference type="EC" id="1.14.15.46" evidence="11"/>
<keyword evidence="3 11" id="KW-0285">Flavoprotein</keyword>
<keyword evidence="14" id="KW-1185">Reference proteome</keyword>
<evidence type="ECO:0000256" key="6">
    <source>
        <dbReference type="ARBA" id="ARBA00022827"/>
    </source>
</evidence>
<protein>
    <recommendedName>
        <fullName evidence="11">Ubiquinone biosynthesis monooxygenase COQ6, mitochondrial</fullName>
        <ecNumber evidence="11">1.14.15.45</ecNumber>
    </recommendedName>
    <alternativeName>
        <fullName evidence="11">2-methoxy-6-polyprenolphenol 4-hydroxylase</fullName>
        <ecNumber evidence="11">1.14.15.46</ecNumber>
    </alternativeName>
</protein>
<gene>
    <name evidence="11" type="primary">coq6</name>
    <name evidence="13" type="ORF">ABMA27_007463</name>
</gene>
<dbReference type="Proteomes" id="UP001549920">
    <property type="component" value="Unassembled WGS sequence"/>
</dbReference>
<evidence type="ECO:0000256" key="11">
    <source>
        <dbReference type="HAMAP-Rule" id="MF_03193"/>
    </source>
</evidence>
<dbReference type="PANTHER" id="PTHR43876:SF7">
    <property type="entry name" value="UBIQUINONE BIOSYNTHESIS MONOOXYGENASE COQ6, MITOCHONDRIAL"/>
    <property type="match status" value="1"/>
</dbReference>
<evidence type="ECO:0000256" key="3">
    <source>
        <dbReference type="ARBA" id="ARBA00022630"/>
    </source>
</evidence>
<keyword evidence="6 11" id="KW-0274">FAD</keyword>
<comment type="catalytic activity">
    <reaction evidence="11">
        <text>a 2-methoxy-6-(all-trans-polyprenyl)phenol + 2 reduced [2Fe-2S]-[ferredoxin] + O2 + 2 H(+) = a 2-methoxy-6-(all-trans-polyprenyl)benzene-1,4-diol + 2 oxidized [2Fe-2S]-[ferredoxin] + H2O</text>
        <dbReference type="Rhea" id="RHEA:81183"/>
        <dbReference type="Rhea" id="RHEA-COMP:9551"/>
        <dbReference type="Rhea" id="RHEA-COMP:10000"/>
        <dbReference type="Rhea" id="RHEA-COMP:10001"/>
        <dbReference type="Rhea" id="RHEA-COMP:10858"/>
        <dbReference type="ChEBI" id="CHEBI:15377"/>
        <dbReference type="ChEBI" id="CHEBI:15378"/>
        <dbReference type="ChEBI" id="CHEBI:15379"/>
        <dbReference type="ChEBI" id="CHEBI:33737"/>
        <dbReference type="ChEBI" id="CHEBI:33738"/>
        <dbReference type="ChEBI" id="CHEBI:62731"/>
        <dbReference type="ChEBI" id="CHEBI:84166"/>
        <dbReference type="EC" id="1.14.15.46"/>
    </reaction>
</comment>
<feature type="domain" description="FAD-binding" evidence="12">
    <location>
        <begin position="357"/>
        <end position="422"/>
    </location>
</feature>
<comment type="subunit">
    <text evidence="11">Component of a multi-subunit COQ enzyme complex.</text>
</comment>
<dbReference type="Pfam" id="PF01494">
    <property type="entry name" value="FAD_binding_3"/>
    <property type="match status" value="2"/>
</dbReference>
<evidence type="ECO:0000256" key="5">
    <source>
        <dbReference type="ARBA" id="ARBA00022792"/>
    </source>
</evidence>
<evidence type="ECO:0000256" key="8">
    <source>
        <dbReference type="ARBA" id="ARBA00023033"/>
    </source>
</evidence>
<keyword evidence="4 11" id="KW-0831">Ubiquinone biosynthesis</keyword>
<comment type="cofactor">
    <cofactor evidence="1 11">
        <name>FAD</name>
        <dbReference type="ChEBI" id="CHEBI:57692"/>
    </cofactor>
</comment>
<evidence type="ECO:0000256" key="7">
    <source>
        <dbReference type="ARBA" id="ARBA00023002"/>
    </source>
</evidence>
<dbReference type="InterPro" id="IPR018168">
    <property type="entry name" value="Ubi_Hdrlase_CS"/>
</dbReference>
<evidence type="ECO:0000256" key="2">
    <source>
        <dbReference type="ARBA" id="ARBA00005349"/>
    </source>
</evidence>
<comment type="pathway">
    <text evidence="11">Cofactor biosynthesis; ubiquinone biosynthesis.</text>
</comment>
<dbReference type="Gene3D" id="3.50.50.60">
    <property type="entry name" value="FAD/NAD(P)-binding domain"/>
    <property type="match status" value="2"/>
</dbReference>
<dbReference type="EC" id="1.14.15.45" evidence="11"/>
<evidence type="ECO:0000256" key="4">
    <source>
        <dbReference type="ARBA" id="ARBA00022688"/>
    </source>
</evidence>
<comment type="subcellular location">
    <subcellularLocation>
        <location evidence="11">Mitochondrion inner membrane</location>
        <topology evidence="11">Peripheral membrane protein</topology>
        <orientation evidence="11">Matrix side</orientation>
    </subcellularLocation>
</comment>
<evidence type="ECO:0000313" key="13">
    <source>
        <dbReference type="EMBL" id="KAL0869178.1"/>
    </source>
</evidence>
<keyword evidence="8 11" id="KW-0503">Monooxygenase</keyword>
<dbReference type="PROSITE" id="PS01304">
    <property type="entry name" value="UBIH"/>
    <property type="match status" value="1"/>
</dbReference>
<keyword evidence="9 11" id="KW-0496">Mitochondrion</keyword>
<comment type="catalytic activity">
    <reaction evidence="11">
        <text>a 4-hydroxy-3-(all-trans-polyprenyl)benzoate + 2 reduced [2Fe-2S]-[ferredoxin] + O2 + 2 H(+) = a 3,4-dihydroxy-5-(all-trans-polyprenyl)benzoate + 2 oxidized [2Fe-2S]-[ferredoxin] + H2O</text>
        <dbReference type="Rhea" id="RHEA:81195"/>
        <dbReference type="Rhea" id="RHEA-COMP:9514"/>
        <dbReference type="Rhea" id="RHEA-COMP:10000"/>
        <dbReference type="Rhea" id="RHEA-COMP:10001"/>
        <dbReference type="Rhea" id="RHEA-COMP:10930"/>
        <dbReference type="ChEBI" id="CHEBI:15377"/>
        <dbReference type="ChEBI" id="CHEBI:15378"/>
        <dbReference type="ChEBI" id="CHEBI:15379"/>
        <dbReference type="ChEBI" id="CHEBI:33737"/>
        <dbReference type="ChEBI" id="CHEBI:33738"/>
        <dbReference type="ChEBI" id="CHEBI:64694"/>
        <dbReference type="ChEBI" id="CHEBI:78396"/>
        <dbReference type="EC" id="1.14.15.45"/>
    </reaction>
</comment>
<feature type="domain" description="FAD-binding" evidence="12">
    <location>
        <begin position="39"/>
        <end position="281"/>
    </location>
</feature>
<comment type="similarity">
    <text evidence="2 11">Belongs to the UbiH/COQ6 family.</text>
</comment>
<dbReference type="NCBIfam" id="TIGR01988">
    <property type="entry name" value="Ubi-OHases"/>
    <property type="match status" value="1"/>
</dbReference>
<proteinExistence type="inferred from homology"/>
<dbReference type="InterPro" id="IPR051205">
    <property type="entry name" value="UbiH/COQ6_monooxygenase"/>
</dbReference>
<comment type="caution">
    <text evidence="13">The sequence shown here is derived from an EMBL/GenBank/DDBJ whole genome shotgun (WGS) entry which is preliminary data.</text>
</comment>
<dbReference type="HAMAP" id="MF_03193">
    <property type="entry name" value="COQ6_monooxygenase"/>
    <property type="match status" value="1"/>
</dbReference>
<comment type="function">
    <text evidence="11">FAD-dependent monooxygenase required for two non-consecutive steps during ubiquinone biosynthesis. Required for the C5-ring hydroxylation during ubiquinone biosynthesis by catalyzing the hydroxylation of 4-hydroxy-3-(all-trans-polyprenyl)benzoic acid to 3,4-dihydroxy-5-(all-trans-polyprenyl)benzoic acid. Also acts downstream of coq4, for the C1-hydroxylation during ubiquinone biosynthesis by catalyzing the hydroxylation of 2-methoxy-6-(all-trans-polyprenyl)phenol to 2-methoxy-6-(all-trans-polyprenyl)benzene-1,4-diol. The electrons required for the hydroxylation reaction are funneled indirectly to coq6 from NADPH via a ferredoxin/ferredoxin reductase system.</text>
</comment>
<evidence type="ECO:0000256" key="10">
    <source>
        <dbReference type="ARBA" id="ARBA00023136"/>
    </source>
</evidence>
<dbReference type="InterPro" id="IPR010971">
    <property type="entry name" value="UbiH/COQ6"/>
</dbReference>
<keyword evidence="5 11" id="KW-0999">Mitochondrion inner membrane</keyword>
<accession>A0ABR3HFI6</accession>
<dbReference type="InterPro" id="IPR036188">
    <property type="entry name" value="FAD/NAD-bd_sf"/>
</dbReference>
<sequence length="680" mass="74415">MLLRKSVHRLFATTLKESRTAHACRALSSINEDNVREKYDVIIAGGGMVGCTLACAMGKNSLLSNLKVLLLEGSPNQTFELKPEYSNRVVALNQNTKSLMNSLKVWRHVENARLQPVRHMQVWDASSDALISFNSSEISDDDLAYIVENDLLLHAVNTELMSSDIRNVKIVYGAKIAEYQLAKSTKESSTDNLVKMSNGDVYACQLLIGADGANSAVRKAMGVQYLSWNYDQMGVVATLHLAEPIENNTAWQRWLPTGPVALLPLDSTRSSLVWSTWQDKAKELLKLPDELFVDALNDALWKQYPRSSSVDACMSWLGSWLKKAGLPDGEARQLPPSIMSIAPNSRAAFPLGFGHSTRYVAPGVALVGDAAHRVHPLAGQGVNLGFGDVKDLTTFLADAIYTGCEITHHSWLQRYESSRQRHNVPTQIAVDALHRLYTLDLPPVVLARSLGLQLTNALHPVKAAVDALHRLYTLDLPPVVLARSLGLQLTNALHPVKAAVDALHRLYTLDLPPVVLARSLGLQLTNALHPVKAAVDALHRLYTLDLPPVVLARSLGLQLTNALHPVKAAVDALHRLYTLDLPPVVLARSLGLQLTNALHPVKAAVDALHRLYTLDLPPVVLARSLGLQLTNALHPVKAAVDALHRLYTLDLPPVVLARSLGLQLTNALHPVKVHYPSSTR</sequence>